<evidence type="ECO:0000256" key="1">
    <source>
        <dbReference type="SAM" id="Coils"/>
    </source>
</evidence>
<feature type="coiled-coil region" evidence="1">
    <location>
        <begin position="144"/>
        <end position="199"/>
    </location>
</feature>
<evidence type="ECO:0000313" key="4">
    <source>
        <dbReference type="Proteomes" id="UP001199916"/>
    </source>
</evidence>
<gene>
    <name evidence="3" type="ORF">LQV63_18825</name>
</gene>
<name>A0ABS8YHB6_9BACL</name>
<dbReference type="Proteomes" id="UP001199916">
    <property type="component" value="Unassembled WGS sequence"/>
</dbReference>
<sequence>MKEAILTDLSGKYLDPTLVADSVTGVFDRREPVQRDEEEVLEAQQPNDEQPAEPETVLVGYTVAIPFPDGLYEPTFDVQGYRQAMSDYEAAYAEYIAAMAEYDPEEEDSQPKPLLLVDGPSFWRNGLSQEEIEALQPKPVPSELDLLRVENAKLLLHVAELEAKSEQHSEHTTALHAQNAELDSKNEQLTQDHATLLLQLAEKGVI</sequence>
<reference evidence="3 4" key="1">
    <citation type="submission" date="2021-11" db="EMBL/GenBank/DDBJ databases">
        <title>Draft genome sequence of Paenibacillus profundus YoMME, a new Gram-positive bacteria with exoelectrogenic properties.</title>
        <authorList>
            <person name="Hubenova Y."/>
            <person name="Hubenova E."/>
            <person name="Manasiev Y."/>
            <person name="Peykov S."/>
            <person name="Mitov M."/>
        </authorList>
    </citation>
    <scope>NUCLEOTIDE SEQUENCE [LARGE SCALE GENOMIC DNA]</scope>
    <source>
        <strain evidence="3 4">YoMME</strain>
    </source>
</reference>
<keyword evidence="1" id="KW-0175">Coiled coil</keyword>
<protein>
    <recommendedName>
        <fullName evidence="5">Bacteriophage SP-beta YorD domain-containing protein</fullName>
    </recommendedName>
</protein>
<accession>A0ABS8YHB6</accession>
<proteinExistence type="predicted"/>
<evidence type="ECO:0008006" key="5">
    <source>
        <dbReference type="Google" id="ProtNLM"/>
    </source>
</evidence>
<organism evidence="3 4">
    <name type="scientific">Paenibacillus profundus</name>
    <dbReference type="NCBI Taxonomy" id="1173085"/>
    <lineage>
        <taxon>Bacteria</taxon>
        <taxon>Bacillati</taxon>
        <taxon>Bacillota</taxon>
        <taxon>Bacilli</taxon>
        <taxon>Bacillales</taxon>
        <taxon>Paenibacillaceae</taxon>
        <taxon>Paenibacillus</taxon>
    </lineage>
</organism>
<evidence type="ECO:0000256" key="2">
    <source>
        <dbReference type="SAM" id="MobiDB-lite"/>
    </source>
</evidence>
<evidence type="ECO:0000313" key="3">
    <source>
        <dbReference type="EMBL" id="MCE5171358.1"/>
    </source>
</evidence>
<dbReference type="RefSeq" id="WP_233697853.1">
    <property type="nucleotide sequence ID" value="NZ_JAJNBZ010000017.1"/>
</dbReference>
<keyword evidence="4" id="KW-1185">Reference proteome</keyword>
<dbReference type="EMBL" id="JAJNBZ010000017">
    <property type="protein sequence ID" value="MCE5171358.1"/>
    <property type="molecule type" value="Genomic_DNA"/>
</dbReference>
<comment type="caution">
    <text evidence="3">The sequence shown here is derived from an EMBL/GenBank/DDBJ whole genome shotgun (WGS) entry which is preliminary data.</text>
</comment>
<feature type="region of interest" description="Disordered" evidence="2">
    <location>
        <begin position="29"/>
        <end position="53"/>
    </location>
</feature>